<gene>
    <name evidence="4" type="ORF">LDJ79_11485</name>
</gene>
<comment type="similarity">
    <text evidence="1">Belongs to the histidine acid phosphatase family.</text>
</comment>
<evidence type="ECO:0000313" key="4">
    <source>
        <dbReference type="EMBL" id="MCA2016736.1"/>
    </source>
</evidence>
<dbReference type="PANTHER" id="PTHR11567">
    <property type="entry name" value="ACID PHOSPHATASE-RELATED"/>
    <property type="match status" value="1"/>
</dbReference>
<evidence type="ECO:0000256" key="2">
    <source>
        <dbReference type="ARBA" id="ARBA00022801"/>
    </source>
</evidence>
<accession>A0ABS7YM22</accession>
<sequence length="430" mass="47605">MKLRSQMQLAGLFISLLATISPALASTWTLDKVVSLTRHGVRPQTNTEKLDNATQLEWPKFDVADGNLTGHGYAGMMQQGAYLFAQWQQQGLNIQSQCPNQEQFFLWTSPSPRIKATGKAMADGMFPGCGVAPLSVKAKYGPLFELYHLHESHPDQAIMKQQIMARIGTPEQAAERYKASTELLRKTVCAQDKPSCEFLDKPWGVKFKDTGKPKLKGPGELGATIGETIRLQYSDNMPISDVAFGHGVDAKAVKALMAMHAAQYDLALDTPEFASHAGSLLMRQMLSAITSGTELSKQWSGDKRLERPLVMLFGHDTNIAEIQTMLGMKWELPNYPANDIPPGATLSFARFHKAWSDQEFVRVRFEARTLDQWRSLSPLNNQQPLPHQDLNVAGCEATDVGVLCPLDTVVKRASHLLVNDGLQLALFQTK</sequence>
<keyword evidence="3" id="KW-0732">Signal</keyword>
<dbReference type="InterPro" id="IPR029033">
    <property type="entry name" value="His_PPase_superfam"/>
</dbReference>
<evidence type="ECO:0000313" key="5">
    <source>
        <dbReference type="Proteomes" id="UP001199044"/>
    </source>
</evidence>
<reference evidence="5" key="1">
    <citation type="submission" date="2023-07" db="EMBL/GenBank/DDBJ databases">
        <title>Molecular identification of indigenous halophilic bacteria isolated from red sea cost, biodegradation of synthetic dyes and assessment of degraded metabolite toxicity.</title>
        <authorList>
            <person name="Chaieb K."/>
            <person name="Altayb H.N."/>
        </authorList>
    </citation>
    <scope>NUCLEOTIDE SEQUENCE [LARGE SCALE GENOMIC DNA]</scope>
    <source>
        <strain evidence="5">K20</strain>
    </source>
</reference>
<dbReference type="InterPro" id="IPR000560">
    <property type="entry name" value="His_Pase_clade-2"/>
</dbReference>
<evidence type="ECO:0000256" key="3">
    <source>
        <dbReference type="SAM" id="SignalP"/>
    </source>
</evidence>
<dbReference type="RefSeq" id="WP_225250668.1">
    <property type="nucleotide sequence ID" value="NZ_JAIWIU010000069.1"/>
</dbReference>
<proteinExistence type="inferred from homology"/>
<feature type="signal peptide" evidence="3">
    <location>
        <begin position="1"/>
        <end position="25"/>
    </location>
</feature>
<name>A0ABS7YM22_9VIBR</name>
<keyword evidence="2" id="KW-0378">Hydrolase</keyword>
<feature type="chain" id="PRO_5045290896" evidence="3">
    <location>
        <begin position="26"/>
        <end position="430"/>
    </location>
</feature>
<dbReference type="Pfam" id="PF00328">
    <property type="entry name" value="His_Phos_2"/>
    <property type="match status" value="1"/>
</dbReference>
<comment type="caution">
    <text evidence="4">The sequence shown here is derived from an EMBL/GenBank/DDBJ whole genome shotgun (WGS) entry which is preliminary data.</text>
</comment>
<dbReference type="EMBL" id="JAIWIU010000069">
    <property type="protein sequence ID" value="MCA2016736.1"/>
    <property type="molecule type" value="Genomic_DNA"/>
</dbReference>
<dbReference type="SUPFAM" id="SSF53254">
    <property type="entry name" value="Phosphoglycerate mutase-like"/>
    <property type="match status" value="1"/>
</dbReference>
<dbReference type="PANTHER" id="PTHR11567:SF110">
    <property type="entry name" value="2-PHOSPHOXYLOSE PHOSPHATASE 1"/>
    <property type="match status" value="1"/>
</dbReference>
<organism evidence="4 5">
    <name type="scientific">Vibrio tritonius</name>
    <dbReference type="NCBI Taxonomy" id="1435069"/>
    <lineage>
        <taxon>Bacteria</taxon>
        <taxon>Pseudomonadati</taxon>
        <taxon>Pseudomonadota</taxon>
        <taxon>Gammaproteobacteria</taxon>
        <taxon>Vibrionales</taxon>
        <taxon>Vibrionaceae</taxon>
        <taxon>Vibrio</taxon>
    </lineage>
</organism>
<keyword evidence="5" id="KW-1185">Reference proteome</keyword>
<protein>
    <submittedName>
        <fullName evidence="4">Histidine-type phosphatase</fullName>
    </submittedName>
</protein>
<dbReference type="CDD" id="cd07061">
    <property type="entry name" value="HP_HAP_like"/>
    <property type="match status" value="1"/>
</dbReference>
<dbReference type="Gene3D" id="3.40.50.1240">
    <property type="entry name" value="Phosphoglycerate mutase-like"/>
    <property type="match status" value="2"/>
</dbReference>
<dbReference type="Proteomes" id="UP001199044">
    <property type="component" value="Unassembled WGS sequence"/>
</dbReference>
<evidence type="ECO:0000256" key="1">
    <source>
        <dbReference type="ARBA" id="ARBA00005375"/>
    </source>
</evidence>
<dbReference type="InterPro" id="IPR050645">
    <property type="entry name" value="Histidine_acid_phosphatase"/>
</dbReference>